<dbReference type="AlphaFoldDB" id="A0A1Z4C477"/>
<name>A0A1Z4C477_9GAMM</name>
<keyword evidence="2" id="KW-1015">Disulfide bond</keyword>
<gene>
    <name evidence="5" type="ORF">CEK71_20815</name>
</gene>
<feature type="chain" id="PRO_5012915873" description="LamG-like jellyroll fold domain-containing protein" evidence="3">
    <location>
        <begin position="21"/>
        <end position="299"/>
    </location>
</feature>
<organism evidence="5 6">
    <name type="scientific">Methylovulum psychrotolerans</name>
    <dbReference type="NCBI Taxonomy" id="1704499"/>
    <lineage>
        <taxon>Bacteria</taxon>
        <taxon>Pseudomonadati</taxon>
        <taxon>Pseudomonadota</taxon>
        <taxon>Gammaproteobacteria</taxon>
        <taxon>Methylococcales</taxon>
        <taxon>Methylococcaceae</taxon>
        <taxon>Methylovulum</taxon>
    </lineage>
</organism>
<evidence type="ECO:0000256" key="2">
    <source>
        <dbReference type="ARBA" id="ARBA00023157"/>
    </source>
</evidence>
<dbReference type="KEGG" id="mpsy:CEK71_20815"/>
<sequence>MMKKTVLATLLLLLCSQARADGLVAEWLFNDCTGKDAGPNGHDATLAGSPSSCIKGPAKNKAFVFNGSDNYLQVGNSPDFAIATTATYSLWLKPAKLSAGFLVSKWVGSLEDKFLHLENDGSVSFFLFKCMNGVALRSVSKLPIRHWSHVAAVYDGKTAKLYINGVLDNATPTLAACDVGDANGTLFMGYNPTRVGEYDASWLPYHGQAHYQGAMDSVHIYNTALNAGQIKAYYESIIPPAIGGTVTWDGPHTVTCENVTQGTSVVIPSSTQAAWDCEASGLKFNHGDVSKVTIDGVKH</sequence>
<evidence type="ECO:0000313" key="5">
    <source>
        <dbReference type="EMBL" id="ASF48310.1"/>
    </source>
</evidence>
<dbReference type="OrthoDB" id="5560538at2"/>
<accession>A0A1Z4C477</accession>
<dbReference type="RefSeq" id="WP_088621180.1">
    <property type="nucleotide sequence ID" value="NZ_CP022129.1"/>
</dbReference>
<keyword evidence="1 3" id="KW-0732">Signal</keyword>
<evidence type="ECO:0000259" key="4">
    <source>
        <dbReference type="SMART" id="SM00560"/>
    </source>
</evidence>
<feature type="domain" description="LamG-like jellyroll fold" evidence="4">
    <location>
        <begin position="87"/>
        <end position="228"/>
    </location>
</feature>
<dbReference type="Pfam" id="PF13385">
    <property type="entry name" value="Laminin_G_3"/>
    <property type="match status" value="1"/>
</dbReference>
<dbReference type="Proteomes" id="UP000197019">
    <property type="component" value="Chromosome"/>
</dbReference>
<dbReference type="SUPFAM" id="SSF49899">
    <property type="entry name" value="Concanavalin A-like lectins/glucanases"/>
    <property type="match status" value="1"/>
</dbReference>
<dbReference type="InterPro" id="IPR013320">
    <property type="entry name" value="ConA-like_dom_sf"/>
</dbReference>
<dbReference type="Gene3D" id="2.60.120.200">
    <property type="match status" value="1"/>
</dbReference>
<dbReference type="EMBL" id="CP022129">
    <property type="protein sequence ID" value="ASF48310.1"/>
    <property type="molecule type" value="Genomic_DNA"/>
</dbReference>
<evidence type="ECO:0000256" key="1">
    <source>
        <dbReference type="ARBA" id="ARBA00022729"/>
    </source>
</evidence>
<feature type="signal peptide" evidence="3">
    <location>
        <begin position="1"/>
        <end position="20"/>
    </location>
</feature>
<evidence type="ECO:0000313" key="6">
    <source>
        <dbReference type="Proteomes" id="UP000197019"/>
    </source>
</evidence>
<reference evidence="5 6" key="1">
    <citation type="submission" date="2017-06" db="EMBL/GenBank/DDBJ databases">
        <title>Genome Sequencing of the methanotroph Methylovulum psychrotolerants str. HV10-M2 isolated from a high-altitude environment.</title>
        <authorList>
            <person name="Mateos-Rivera A."/>
        </authorList>
    </citation>
    <scope>NUCLEOTIDE SEQUENCE [LARGE SCALE GENOMIC DNA]</scope>
    <source>
        <strain evidence="5 6">HV10_M2</strain>
    </source>
</reference>
<dbReference type="SMART" id="SM00560">
    <property type="entry name" value="LamGL"/>
    <property type="match status" value="1"/>
</dbReference>
<proteinExistence type="predicted"/>
<protein>
    <recommendedName>
        <fullName evidence="4">LamG-like jellyroll fold domain-containing protein</fullName>
    </recommendedName>
</protein>
<evidence type="ECO:0000256" key="3">
    <source>
        <dbReference type="SAM" id="SignalP"/>
    </source>
</evidence>
<keyword evidence="6" id="KW-1185">Reference proteome</keyword>
<dbReference type="InterPro" id="IPR006558">
    <property type="entry name" value="LamG-like"/>
</dbReference>